<dbReference type="PANTHER" id="PTHR28607">
    <property type="entry name" value="EXPRESSED PROTEIN"/>
    <property type="match status" value="1"/>
</dbReference>
<feature type="transmembrane region" description="Helical" evidence="8">
    <location>
        <begin position="102"/>
        <end position="123"/>
    </location>
</feature>
<sequence length="181" mass="20101">MYVSYIIIAFALLLCTGQDIAQQGSLVQLKNNKQTGNLENNLKEKHPILKASSNTSNSNSINNNKTVTNTSQHLNTTSPNTRSQVGNDIVNLEESGIGDSGAISRAILVFVALSFLFILYVGFQTYRKKKLGRSQMVLRKYGVRTRRSDIEMEPLPLSDDNDDDETLFDLSASRNTNNLNV</sequence>
<reference evidence="10 11" key="1">
    <citation type="submission" date="2024-05" db="EMBL/GenBank/DDBJ databases">
        <title>Genetic variation in Jamaican populations of the coffee berry borer (Hypothenemus hampei).</title>
        <authorList>
            <person name="Errbii M."/>
            <person name="Myrie A."/>
        </authorList>
    </citation>
    <scope>NUCLEOTIDE SEQUENCE [LARGE SCALE GENOMIC DNA]</scope>
    <source>
        <strain evidence="10">JA-Hopewell-2020-01-JO</strain>
        <tissue evidence="10">Whole body</tissue>
    </source>
</reference>
<evidence type="ECO:0000256" key="6">
    <source>
        <dbReference type="ARBA" id="ARBA00023136"/>
    </source>
</evidence>
<evidence type="ECO:0000256" key="1">
    <source>
        <dbReference type="ARBA" id="ARBA00004479"/>
    </source>
</evidence>
<evidence type="ECO:0000256" key="4">
    <source>
        <dbReference type="ARBA" id="ARBA00022729"/>
    </source>
</evidence>
<keyword evidence="4 9" id="KW-0732">Signal</keyword>
<dbReference type="AlphaFoldDB" id="A0ABD1F9V7"/>
<keyword evidence="7" id="KW-0325">Glycoprotein</keyword>
<feature type="chain" id="PRO_5044808599" evidence="9">
    <location>
        <begin position="22"/>
        <end position="181"/>
    </location>
</feature>
<gene>
    <name evidence="10" type="ORF">ABEB36_003642</name>
</gene>
<evidence type="ECO:0000313" key="11">
    <source>
        <dbReference type="Proteomes" id="UP001566132"/>
    </source>
</evidence>
<dbReference type="EMBL" id="JBDJPC010000002">
    <property type="protein sequence ID" value="KAL1514374.1"/>
    <property type="molecule type" value="Genomic_DNA"/>
</dbReference>
<name>A0ABD1F9V7_HYPHA</name>
<keyword evidence="5 8" id="KW-1133">Transmembrane helix</keyword>
<evidence type="ECO:0000256" key="7">
    <source>
        <dbReference type="ARBA" id="ARBA00023180"/>
    </source>
</evidence>
<organism evidence="10 11">
    <name type="scientific">Hypothenemus hampei</name>
    <name type="common">Coffee berry borer</name>
    <dbReference type="NCBI Taxonomy" id="57062"/>
    <lineage>
        <taxon>Eukaryota</taxon>
        <taxon>Metazoa</taxon>
        <taxon>Ecdysozoa</taxon>
        <taxon>Arthropoda</taxon>
        <taxon>Hexapoda</taxon>
        <taxon>Insecta</taxon>
        <taxon>Pterygota</taxon>
        <taxon>Neoptera</taxon>
        <taxon>Endopterygota</taxon>
        <taxon>Coleoptera</taxon>
        <taxon>Polyphaga</taxon>
        <taxon>Cucujiformia</taxon>
        <taxon>Curculionidae</taxon>
        <taxon>Scolytinae</taxon>
        <taxon>Hypothenemus</taxon>
    </lineage>
</organism>
<evidence type="ECO:0000256" key="8">
    <source>
        <dbReference type="SAM" id="Phobius"/>
    </source>
</evidence>
<keyword evidence="3 8" id="KW-0812">Transmembrane</keyword>
<dbReference type="Pfam" id="PF06679">
    <property type="entry name" value="DUF1180"/>
    <property type="match status" value="1"/>
</dbReference>
<dbReference type="InterPro" id="IPR009565">
    <property type="entry name" value="FAM174-like"/>
</dbReference>
<proteinExistence type="inferred from homology"/>
<dbReference type="Proteomes" id="UP001566132">
    <property type="component" value="Unassembled WGS sequence"/>
</dbReference>
<comment type="caution">
    <text evidence="10">The sequence shown here is derived from an EMBL/GenBank/DDBJ whole genome shotgun (WGS) entry which is preliminary data.</text>
</comment>
<comment type="subcellular location">
    <subcellularLocation>
        <location evidence="1">Membrane</location>
        <topology evidence="1">Single-pass type I membrane protein</topology>
    </subcellularLocation>
</comment>
<dbReference type="GO" id="GO:0016020">
    <property type="term" value="C:membrane"/>
    <property type="evidence" value="ECO:0007669"/>
    <property type="project" value="UniProtKB-SubCell"/>
</dbReference>
<evidence type="ECO:0000313" key="10">
    <source>
        <dbReference type="EMBL" id="KAL1514374.1"/>
    </source>
</evidence>
<comment type="similarity">
    <text evidence="2">Belongs to the FAM174 family.</text>
</comment>
<keyword evidence="11" id="KW-1185">Reference proteome</keyword>
<evidence type="ECO:0000256" key="2">
    <source>
        <dbReference type="ARBA" id="ARBA00006986"/>
    </source>
</evidence>
<evidence type="ECO:0000256" key="5">
    <source>
        <dbReference type="ARBA" id="ARBA00022989"/>
    </source>
</evidence>
<evidence type="ECO:0000256" key="3">
    <source>
        <dbReference type="ARBA" id="ARBA00022692"/>
    </source>
</evidence>
<accession>A0ABD1F9V7</accession>
<keyword evidence="6 8" id="KW-0472">Membrane</keyword>
<protein>
    <submittedName>
        <fullName evidence="10">Uncharacterized protein</fullName>
    </submittedName>
</protein>
<evidence type="ECO:0000256" key="9">
    <source>
        <dbReference type="SAM" id="SignalP"/>
    </source>
</evidence>
<feature type="signal peptide" evidence="9">
    <location>
        <begin position="1"/>
        <end position="21"/>
    </location>
</feature>
<dbReference type="PANTHER" id="PTHR28607:SF4">
    <property type="entry name" value="TRANSMEMBRANE PROTEIN"/>
    <property type="match status" value="1"/>
</dbReference>